<dbReference type="Proteomes" id="UP001159042">
    <property type="component" value="Unassembled WGS sequence"/>
</dbReference>
<dbReference type="EMBL" id="JANEYG010000036">
    <property type="protein sequence ID" value="KAJ8916999.1"/>
    <property type="molecule type" value="Genomic_DNA"/>
</dbReference>
<evidence type="ECO:0000313" key="3">
    <source>
        <dbReference type="EMBL" id="KAJ8916999.1"/>
    </source>
</evidence>
<accession>A0AAV8VS92</accession>
<feature type="compositionally biased region" description="Polar residues" evidence="1">
    <location>
        <begin position="178"/>
        <end position="188"/>
    </location>
</feature>
<evidence type="ECO:0000313" key="4">
    <source>
        <dbReference type="Proteomes" id="UP001159042"/>
    </source>
</evidence>
<name>A0AAV8VS92_9CUCU</name>
<reference evidence="3 4" key="1">
    <citation type="journal article" date="2023" name="Insect Mol. Biol.">
        <title>Genome sequencing provides insights into the evolution of gene families encoding plant cell wall-degrading enzymes in longhorned beetles.</title>
        <authorList>
            <person name="Shin N.R."/>
            <person name="Okamura Y."/>
            <person name="Kirsch R."/>
            <person name="Pauchet Y."/>
        </authorList>
    </citation>
    <scope>NUCLEOTIDE SEQUENCE [LARGE SCALE GENOMIC DNA]</scope>
    <source>
        <strain evidence="3">EAD_L_NR</strain>
    </source>
</reference>
<dbReference type="InterPro" id="IPR005162">
    <property type="entry name" value="Retrotrans_gag_dom"/>
</dbReference>
<dbReference type="PANTHER" id="PTHR33223:SF6">
    <property type="entry name" value="CCHC-TYPE DOMAIN-CONTAINING PROTEIN"/>
    <property type="match status" value="1"/>
</dbReference>
<dbReference type="Pfam" id="PF03732">
    <property type="entry name" value="Retrotrans_gag"/>
    <property type="match status" value="1"/>
</dbReference>
<proteinExistence type="predicted"/>
<protein>
    <recommendedName>
        <fullName evidence="2">Retrotransposon gag domain-containing protein</fullName>
    </recommendedName>
</protein>
<evidence type="ECO:0000256" key="1">
    <source>
        <dbReference type="SAM" id="MobiDB-lite"/>
    </source>
</evidence>
<keyword evidence="4" id="KW-1185">Reference proteome</keyword>
<evidence type="ECO:0000259" key="2">
    <source>
        <dbReference type="Pfam" id="PF03732"/>
    </source>
</evidence>
<dbReference type="PANTHER" id="PTHR33223">
    <property type="entry name" value="CCHC-TYPE DOMAIN-CONTAINING PROTEIN"/>
    <property type="match status" value="1"/>
</dbReference>
<dbReference type="AlphaFoldDB" id="A0AAV8VS92"/>
<feature type="region of interest" description="Disordered" evidence="1">
    <location>
        <begin position="158"/>
        <end position="188"/>
    </location>
</feature>
<organism evidence="3 4">
    <name type="scientific">Exocentrus adspersus</name>
    <dbReference type="NCBI Taxonomy" id="1586481"/>
    <lineage>
        <taxon>Eukaryota</taxon>
        <taxon>Metazoa</taxon>
        <taxon>Ecdysozoa</taxon>
        <taxon>Arthropoda</taxon>
        <taxon>Hexapoda</taxon>
        <taxon>Insecta</taxon>
        <taxon>Pterygota</taxon>
        <taxon>Neoptera</taxon>
        <taxon>Endopterygota</taxon>
        <taxon>Coleoptera</taxon>
        <taxon>Polyphaga</taxon>
        <taxon>Cucujiformia</taxon>
        <taxon>Chrysomeloidea</taxon>
        <taxon>Cerambycidae</taxon>
        <taxon>Lamiinae</taxon>
        <taxon>Acanthocinini</taxon>
        <taxon>Exocentrus</taxon>
    </lineage>
</organism>
<feature type="domain" description="Retrotransposon gag" evidence="2">
    <location>
        <begin position="238"/>
        <end position="297"/>
    </location>
</feature>
<feature type="compositionally biased region" description="Low complexity" evidence="1">
    <location>
        <begin position="158"/>
        <end position="169"/>
    </location>
</feature>
<sequence length="301" mass="34159">MEFKLDVNRLEKDELTYELAFCGITDKKTVEEMRKCLRAILRLERTESSLTYPQYPFTFEDDAVYIETKMSELQNLISGFSGSDTSSLHSKISSKLAHVFKRAERSKSSTDAQHIKRSNFLIELSTLQSQLKSKVKKFKRSSQNSETPEELTAFMSSTTLNSDTDNNSSSDEEAVFSKNLSGAQPTGNPIKSVPVSKWNITKFSGDNIKISLGAFLENVEEVRMSRNVSESQLLNSASDLFTGKALIWFRSIKPKIHSWANLVDELRSQFQTPQFNEKLIKEIKQRTQGPDETIGIYILPL</sequence>
<comment type="caution">
    <text evidence="3">The sequence shown here is derived from an EMBL/GenBank/DDBJ whole genome shotgun (WGS) entry which is preliminary data.</text>
</comment>
<gene>
    <name evidence="3" type="ORF">NQ315_012915</name>
</gene>